<name>A0A381UA99_9ZZZZ</name>
<sequence>MVEAVPNANKVGRILCVIEALISNGSVLNSPANNVVLANSS</sequence>
<protein>
    <submittedName>
        <fullName evidence="1">Uncharacterized protein</fullName>
    </submittedName>
</protein>
<dbReference type="EMBL" id="UINC01005968">
    <property type="protein sequence ID" value="SVA24671.1"/>
    <property type="molecule type" value="Genomic_DNA"/>
</dbReference>
<proteinExistence type="predicted"/>
<organism evidence="1">
    <name type="scientific">marine metagenome</name>
    <dbReference type="NCBI Taxonomy" id="408172"/>
    <lineage>
        <taxon>unclassified sequences</taxon>
        <taxon>metagenomes</taxon>
        <taxon>ecological metagenomes</taxon>
    </lineage>
</organism>
<evidence type="ECO:0000313" key="1">
    <source>
        <dbReference type="EMBL" id="SVA24671.1"/>
    </source>
</evidence>
<gene>
    <name evidence="1" type="ORF">METZ01_LOCUS77525</name>
</gene>
<accession>A0A381UA99</accession>
<dbReference type="AlphaFoldDB" id="A0A381UA99"/>
<reference evidence="1" key="1">
    <citation type="submission" date="2018-05" db="EMBL/GenBank/DDBJ databases">
        <authorList>
            <person name="Lanie J.A."/>
            <person name="Ng W.-L."/>
            <person name="Kazmierczak K.M."/>
            <person name="Andrzejewski T.M."/>
            <person name="Davidsen T.M."/>
            <person name="Wayne K.J."/>
            <person name="Tettelin H."/>
            <person name="Glass J.I."/>
            <person name="Rusch D."/>
            <person name="Podicherti R."/>
            <person name="Tsui H.-C.T."/>
            <person name="Winkler M.E."/>
        </authorList>
    </citation>
    <scope>NUCLEOTIDE SEQUENCE</scope>
</reference>